<evidence type="ECO:0000256" key="5">
    <source>
        <dbReference type="ARBA" id="ARBA00022630"/>
    </source>
</evidence>
<keyword evidence="14" id="KW-1185">Reference proteome</keyword>
<sequence>MIHITTSGESHGRAMLATITGIPSGLEIDLDFINHELKLRQSGFGRGGRMKIETDTADILTGVINGKTTGSPITIAVWNKDWDNWKDKKTEPILTPRPGHADLIGMYKYGHLDDARKVLERASARETAARVAAGALVKLFLRAFKIDMFSHIVNWGGITPSRQTENLTEIREISQNSPFRWLGTPSDDETLTKLIEQAMREGFTLGGIIETIIYPIPPMLGSYQTAEQKLDAQIAASVLSIQAIKGIEFGLGFAYANRPGKDAMDAIYYGERGYYRQTNYAGGIEGGMTNGNPVVFRSVMKPIPTQMSPLETVHVQTKEKALSVKERSDVTAVFAASIVIESAVAPVIANALMERYGSDHMERILEAFSRDPSLQELGYLLPTHRH</sequence>
<feature type="binding site" evidence="11">
    <location>
        <begin position="301"/>
        <end position="305"/>
    </location>
    <ligand>
        <name>FMN</name>
        <dbReference type="ChEBI" id="CHEBI:58210"/>
    </ligand>
</feature>
<evidence type="ECO:0000256" key="1">
    <source>
        <dbReference type="ARBA" id="ARBA00005044"/>
    </source>
</evidence>
<dbReference type="GO" id="GO:0005829">
    <property type="term" value="C:cytosol"/>
    <property type="evidence" value="ECO:0007669"/>
    <property type="project" value="TreeGrafter"/>
</dbReference>
<keyword evidence="6 11" id="KW-0288">FMN</keyword>
<feature type="binding site" evidence="11">
    <location>
        <position position="46"/>
    </location>
    <ligand>
        <name>NADP(+)</name>
        <dbReference type="ChEBI" id="CHEBI:58349"/>
    </ligand>
</feature>
<proteinExistence type="inferred from homology"/>
<organism evidence="13 14">
    <name type="scientific">Thermospira aquatica</name>
    <dbReference type="NCBI Taxonomy" id="2828656"/>
    <lineage>
        <taxon>Bacteria</taxon>
        <taxon>Pseudomonadati</taxon>
        <taxon>Spirochaetota</taxon>
        <taxon>Spirochaetia</taxon>
        <taxon>Brevinematales</taxon>
        <taxon>Thermospiraceae</taxon>
        <taxon>Thermospira</taxon>
    </lineage>
</organism>
<dbReference type="HAMAP" id="MF_00300">
    <property type="entry name" value="Chorismate_synth"/>
    <property type="match status" value="1"/>
</dbReference>
<protein>
    <recommendedName>
        <fullName evidence="3 11">Chorismate synthase</fullName>
        <shortName evidence="11">CS</shortName>
        <ecNumber evidence="3 11">4.2.3.5</ecNumber>
    </recommendedName>
    <alternativeName>
        <fullName evidence="11">5-enolpyruvylshikimate-3-phosphate phospholyase</fullName>
    </alternativeName>
</protein>
<dbReference type="PROSITE" id="PS00787">
    <property type="entry name" value="CHORISMATE_SYNTHASE_1"/>
    <property type="match status" value="1"/>
</dbReference>
<dbReference type="GO" id="GO:0010181">
    <property type="term" value="F:FMN binding"/>
    <property type="evidence" value="ECO:0007669"/>
    <property type="project" value="TreeGrafter"/>
</dbReference>
<comment type="similarity">
    <text evidence="2 11 12">Belongs to the chorismate synthase family.</text>
</comment>
<comment type="cofactor">
    <cofactor evidence="11 12">
        <name>FMNH2</name>
        <dbReference type="ChEBI" id="CHEBI:57618"/>
    </cofactor>
    <text evidence="11 12">Reduced FMN (FMNH(2)).</text>
</comment>
<reference evidence="13" key="2">
    <citation type="submission" date="2022-06" db="EMBL/GenBank/DDBJ databases">
        <title>Thermospira aquatica gen. nov., sp. nov.</title>
        <authorList>
            <person name="Ben Ali Gam Z."/>
            <person name="Labat M."/>
        </authorList>
    </citation>
    <scope>NUCLEOTIDE SEQUENCE</scope>
    <source>
        <strain evidence="13">F1F22</strain>
    </source>
</reference>
<dbReference type="SUPFAM" id="SSF103263">
    <property type="entry name" value="Chorismate synthase, AroC"/>
    <property type="match status" value="1"/>
</dbReference>
<keyword evidence="8 11" id="KW-0521">NADP</keyword>
<evidence type="ECO:0000256" key="11">
    <source>
        <dbReference type="HAMAP-Rule" id="MF_00300"/>
    </source>
</evidence>
<reference evidence="13" key="1">
    <citation type="submission" date="2021-04" db="EMBL/GenBank/DDBJ databases">
        <authorList>
            <person name="Postec A."/>
        </authorList>
    </citation>
    <scope>NUCLEOTIDE SEQUENCE</scope>
    <source>
        <strain evidence="13">F1F22</strain>
    </source>
</reference>
<dbReference type="RefSeq" id="WP_271434826.1">
    <property type="nucleotide sequence ID" value="NZ_CP073355.1"/>
</dbReference>
<dbReference type="EC" id="4.2.3.5" evidence="3 11"/>
<feature type="binding site" evidence="11">
    <location>
        <begin position="242"/>
        <end position="243"/>
    </location>
    <ligand>
        <name>FMN</name>
        <dbReference type="ChEBI" id="CHEBI:58210"/>
    </ligand>
</feature>
<accession>A0AAX3BCF5</accession>
<dbReference type="CDD" id="cd07304">
    <property type="entry name" value="Chorismate_synthase"/>
    <property type="match status" value="1"/>
</dbReference>
<comment type="subunit">
    <text evidence="11">Homotetramer.</text>
</comment>
<evidence type="ECO:0000256" key="2">
    <source>
        <dbReference type="ARBA" id="ARBA00008014"/>
    </source>
</evidence>
<keyword evidence="9 11" id="KW-0057">Aromatic amino acid biosynthesis</keyword>
<comment type="pathway">
    <text evidence="1 11 12">Metabolic intermediate biosynthesis; chorismate biosynthesis; chorismate from D-erythrose 4-phosphate and phosphoenolpyruvate: step 7/7.</text>
</comment>
<dbReference type="PANTHER" id="PTHR21085">
    <property type="entry name" value="CHORISMATE SYNTHASE"/>
    <property type="match status" value="1"/>
</dbReference>
<evidence type="ECO:0000313" key="13">
    <source>
        <dbReference type="EMBL" id="URA09691.1"/>
    </source>
</evidence>
<evidence type="ECO:0000256" key="4">
    <source>
        <dbReference type="ARBA" id="ARBA00022605"/>
    </source>
</evidence>
<dbReference type="NCBIfam" id="TIGR00033">
    <property type="entry name" value="aroC"/>
    <property type="match status" value="1"/>
</dbReference>
<dbReference type="Proteomes" id="UP001056539">
    <property type="component" value="Chromosome"/>
</dbReference>
<dbReference type="NCBIfam" id="NF003793">
    <property type="entry name" value="PRK05382.1"/>
    <property type="match status" value="1"/>
</dbReference>
<dbReference type="GO" id="GO:0004107">
    <property type="term" value="F:chorismate synthase activity"/>
    <property type="evidence" value="ECO:0007669"/>
    <property type="project" value="UniProtKB-UniRule"/>
</dbReference>
<comment type="function">
    <text evidence="11">Catalyzes the anti-1,4-elimination of the C-3 phosphate and the C-6 proR hydrogen from 5-enolpyruvylshikimate-3-phosphate (EPSP) to yield chorismate, which is the branch point compound that serves as the starting substrate for the three terminal pathways of aromatic amino acid biosynthesis. This reaction introduces a second double bond into the aromatic ring system.</text>
</comment>
<evidence type="ECO:0000256" key="6">
    <source>
        <dbReference type="ARBA" id="ARBA00022643"/>
    </source>
</evidence>
<dbReference type="PIRSF" id="PIRSF001456">
    <property type="entry name" value="Chorismate_synth"/>
    <property type="match status" value="1"/>
</dbReference>
<keyword evidence="10 11" id="KW-0456">Lyase</keyword>
<dbReference type="InterPro" id="IPR035904">
    <property type="entry name" value="Chorismate_synth_AroC_sf"/>
</dbReference>
<dbReference type="KEGG" id="taqu:KDW03_09405"/>
<dbReference type="FunFam" id="3.60.150.10:FF:000002">
    <property type="entry name" value="Chorismate synthase"/>
    <property type="match status" value="1"/>
</dbReference>
<dbReference type="GO" id="GO:0009423">
    <property type="term" value="P:chorismate biosynthetic process"/>
    <property type="evidence" value="ECO:0007669"/>
    <property type="project" value="UniProtKB-UniRule"/>
</dbReference>
<evidence type="ECO:0000313" key="14">
    <source>
        <dbReference type="Proteomes" id="UP001056539"/>
    </source>
</evidence>
<feature type="binding site" evidence="11">
    <location>
        <position position="40"/>
    </location>
    <ligand>
        <name>NADP(+)</name>
        <dbReference type="ChEBI" id="CHEBI:58349"/>
    </ligand>
</feature>
<feature type="binding site" evidence="11">
    <location>
        <position position="286"/>
    </location>
    <ligand>
        <name>FMN</name>
        <dbReference type="ChEBI" id="CHEBI:58210"/>
    </ligand>
</feature>
<dbReference type="GO" id="GO:0008652">
    <property type="term" value="P:amino acid biosynthetic process"/>
    <property type="evidence" value="ECO:0007669"/>
    <property type="project" value="UniProtKB-KW"/>
</dbReference>
<dbReference type="EMBL" id="CP073355">
    <property type="protein sequence ID" value="URA09691.1"/>
    <property type="molecule type" value="Genomic_DNA"/>
</dbReference>
<evidence type="ECO:0000256" key="9">
    <source>
        <dbReference type="ARBA" id="ARBA00023141"/>
    </source>
</evidence>
<dbReference type="PROSITE" id="PS00788">
    <property type="entry name" value="CHORISMATE_SYNTHASE_2"/>
    <property type="match status" value="1"/>
</dbReference>
<evidence type="ECO:0000256" key="10">
    <source>
        <dbReference type="ARBA" id="ARBA00023239"/>
    </source>
</evidence>
<keyword evidence="7 11" id="KW-0274">FAD</keyword>
<dbReference type="InterPro" id="IPR000453">
    <property type="entry name" value="Chorismate_synth"/>
</dbReference>
<keyword evidence="4 11" id="KW-0028">Amino-acid biosynthesis</keyword>
<dbReference type="PROSITE" id="PS00789">
    <property type="entry name" value="CHORISMATE_SYNTHASE_3"/>
    <property type="match status" value="1"/>
</dbReference>
<dbReference type="Gene3D" id="3.60.150.10">
    <property type="entry name" value="Chorismate synthase AroC"/>
    <property type="match status" value="1"/>
</dbReference>
<dbReference type="GO" id="GO:0009073">
    <property type="term" value="P:aromatic amino acid family biosynthetic process"/>
    <property type="evidence" value="ECO:0007669"/>
    <property type="project" value="UniProtKB-KW"/>
</dbReference>
<dbReference type="Pfam" id="PF01264">
    <property type="entry name" value="Chorismate_synt"/>
    <property type="match status" value="1"/>
</dbReference>
<feature type="binding site" evidence="11">
    <location>
        <position position="327"/>
    </location>
    <ligand>
        <name>FMN</name>
        <dbReference type="ChEBI" id="CHEBI:58210"/>
    </ligand>
</feature>
<keyword evidence="5 11" id="KW-0285">Flavoprotein</keyword>
<feature type="binding site" evidence="11">
    <location>
        <begin position="121"/>
        <end position="123"/>
    </location>
    <ligand>
        <name>FMN</name>
        <dbReference type="ChEBI" id="CHEBI:58210"/>
    </ligand>
</feature>
<dbReference type="InterPro" id="IPR020541">
    <property type="entry name" value="Chorismate_synthase_CS"/>
</dbReference>
<evidence type="ECO:0000256" key="8">
    <source>
        <dbReference type="ARBA" id="ARBA00022857"/>
    </source>
</evidence>
<gene>
    <name evidence="11 13" type="primary">aroC</name>
    <name evidence="13" type="ORF">KDW03_09405</name>
</gene>
<comment type="catalytic activity">
    <reaction evidence="11 12">
        <text>5-O-(1-carboxyvinyl)-3-phosphoshikimate = chorismate + phosphate</text>
        <dbReference type="Rhea" id="RHEA:21020"/>
        <dbReference type="ChEBI" id="CHEBI:29748"/>
        <dbReference type="ChEBI" id="CHEBI:43474"/>
        <dbReference type="ChEBI" id="CHEBI:57701"/>
        <dbReference type="EC" id="4.2.3.5"/>
    </reaction>
</comment>
<evidence type="ECO:0000256" key="7">
    <source>
        <dbReference type="ARBA" id="ARBA00022827"/>
    </source>
</evidence>
<dbReference type="AlphaFoldDB" id="A0AAX3BCF5"/>
<evidence type="ECO:0000256" key="12">
    <source>
        <dbReference type="RuleBase" id="RU000605"/>
    </source>
</evidence>
<name>A0AAX3BCF5_9SPIR</name>
<evidence type="ECO:0000256" key="3">
    <source>
        <dbReference type="ARBA" id="ARBA00013036"/>
    </source>
</evidence>
<dbReference type="PANTHER" id="PTHR21085:SF0">
    <property type="entry name" value="CHORISMATE SYNTHASE"/>
    <property type="match status" value="1"/>
</dbReference>